<organism evidence="5">
    <name type="scientific">bioreactor metagenome</name>
    <dbReference type="NCBI Taxonomy" id="1076179"/>
    <lineage>
        <taxon>unclassified sequences</taxon>
        <taxon>metagenomes</taxon>
        <taxon>ecological metagenomes</taxon>
    </lineage>
</organism>
<protein>
    <recommendedName>
        <fullName evidence="4">Recombinase zinc beta ribbon domain-containing protein</fullName>
    </recommendedName>
</protein>
<keyword evidence="1" id="KW-0238">DNA-binding</keyword>
<sequence length="221" mass="25830">MVGESGSGRNGNKHFYYTCAKRKREKACDKKTVKKDWIENLVVSETVKNILQPERIEYISRRCVEIQINTKSENHELDRLKKQLSETKKAIDNMMSAIEQGIITKNTKTRLIELEQAQEKIEFEIATQRINQPDLTEQQIKYMLSRFKRETSEPLEKYNADVINCFVNRVYLYDDKLYITYNLTDTKGELFHSELSLLNDPESCNSYAIYKGSDLEQSPPP</sequence>
<comment type="caution">
    <text evidence="5">The sequence shown here is derived from an EMBL/GenBank/DDBJ whole genome shotgun (WGS) entry which is preliminary data.</text>
</comment>
<keyword evidence="3" id="KW-0175">Coiled coil</keyword>
<keyword evidence="2" id="KW-0233">DNA recombination</keyword>
<dbReference type="GO" id="GO:0003677">
    <property type="term" value="F:DNA binding"/>
    <property type="evidence" value="ECO:0007669"/>
    <property type="project" value="UniProtKB-KW"/>
</dbReference>
<dbReference type="EMBL" id="VSSQ01052657">
    <property type="protein sequence ID" value="MPN06724.1"/>
    <property type="molecule type" value="Genomic_DNA"/>
</dbReference>
<evidence type="ECO:0000256" key="1">
    <source>
        <dbReference type="ARBA" id="ARBA00023125"/>
    </source>
</evidence>
<dbReference type="InterPro" id="IPR025827">
    <property type="entry name" value="Zn_ribbon_recom_dom"/>
</dbReference>
<dbReference type="AlphaFoldDB" id="A0A645F296"/>
<evidence type="ECO:0000313" key="5">
    <source>
        <dbReference type="EMBL" id="MPN06724.1"/>
    </source>
</evidence>
<dbReference type="PANTHER" id="PTHR30461:SF2">
    <property type="entry name" value="SERINE RECOMBINASE PINE-RELATED"/>
    <property type="match status" value="1"/>
</dbReference>
<feature type="coiled-coil region" evidence="3">
    <location>
        <begin position="70"/>
        <end position="97"/>
    </location>
</feature>
<gene>
    <name evidence="5" type="ORF">SDC9_153980</name>
</gene>
<evidence type="ECO:0000259" key="4">
    <source>
        <dbReference type="Pfam" id="PF13408"/>
    </source>
</evidence>
<dbReference type="PANTHER" id="PTHR30461">
    <property type="entry name" value="DNA-INVERTASE FROM LAMBDOID PROPHAGE"/>
    <property type="match status" value="1"/>
</dbReference>
<evidence type="ECO:0000256" key="2">
    <source>
        <dbReference type="ARBA" id="ARBA00023172"/>
    </source>
</evidence>
<reference evidence="5" key="1">
    <citation type="submission" date="2019-08" db="EMBL/GenBank/DDBJ databases">
        <authorList>
            <person name="Kucharzyk K."/>
            <person name="Murdoch R.W."/>
            <person name="Higgins S."/>
            <person name="Loffler F."/>
        </authorList>
    </citation>
    <scope>NUCLEOTIDE SEQUENCE</scope>
</reference>
<name>A0A645F296_9ZZZZ</name>
<dbReference type="GO" id="GO:0000150">
    <property type="term" value="F:DNA strand exchange activity"/>
    <property type="evidence" value="ECO:0007669"/>
    <property type="project" value="TreeGrafter"/>
</dbReference>
<accession>A0A645F296</accession>
<proteinExistence type="predicted"/>
<evidence type="ECO:0000256" key="3">
    <source>
        <dbReference type="SAM" id="Coils"/>
    </source>
</evidence>
<dbReference type="InterPro" id="IPR050639">
    <property type="entry name" value="SSR_resolvase"/>
</dbReference>
<dbReference type="Pfam" id="PF13408">
    <property type="entry name" value="Zn_ribbon_recom"/>
    <property type="match status" value="1"/>
</dbReference>
<feature type="domain" description="Recombinase zinc beta ribbon" evidence="4">
    <location>
        <begin position="8"/>
        <end position="44"/>
    </location>
</feature>